<evidence type="ECO:0000256" key="1">
    <source>
        <dbReference type="ARBA" id="ARBA00005594"/>
    </source>
</evidence>
<dbReference type="PRINTS" id="PR01038">
    <property type="entry name" value="TRNASYNTHARG"/>
</dbReference>
<evidence type="ECO:0000256" key="7">
    <source>
        <dbReference type="ARBA" id="ARBA00023146"/>
    </source>
</evidence>
<evidence type="ECO:0000259" key="12">
    <source>
        <dbReference type="SMART" id="SM01016"/>
    </source>
</evidence>
<dbReference type="InterPro" id="IPR005148">
    <property type="entry name" value="Arg-tRNA-synth_N"/>
</dbReference>
<keyword evidence="5 9" id="KW-0067">ATP-binding</keyword>
<dbReference type="Gene3D" id="3.40.50.620">
    <property type="entry name" value="HUPs"/>
    <property type="match status" value="1"/>
</dbReference>
<evidence type="ECO:0000256" key="10">
    <source>
        <dbReference type="RuleBase" id="RU363038"/>
    </source>
</evidence>
<dbReference type="InterPro" id="IPR009080">
    <property type="entry name" value="tRNAsynth_Ia_anticodon-bd"/>
</dbReference>
<dbReference type="EMBL" id="CP063361">
    <property type="protein sequence ID" value="UOD33048.1"/>
    <property type="molecule type" value="Genomic_DNA"/>
</dbReference>
<dbReference type="NCBIfam" id="TIGR00456">
    <property type="entry name" value="argS"/>
    <property type="match status" value="1"/>
</dbReference>
<dbReference type="EC" id="6.1.1.19" evidence="9"/>
<dbReference type="PROSITE" id="PS00178">
    <property type="entry name" value="AA_TRNA_LIGASE_I"/>
    <property type="match status" value="1"/>
</dbReference>
<dbReference type="PANTHER" id="PTHR11956:SF5">
    <property type="entry name" value="ARGININE--TRNA LIGASE, CYTOPLASMIC"/>
    <property type="match status" value="1"/>
</dbReference>
<keyword evidence="4 9" id="KW-0547">Nucleotide-binding</keyword>
<proteinExistence type="inferred from homology"/>
<dbReference type="SMART" id="SM01016">
    <property type="entry name" value="Arg_tRNA_synt_N"/>
    <property type="match status" value="1"/>
</dbReference>
<dbReference type="GO" id="GO:0004814">
    <property type="term" value="F:arginine-tRNA ligase activity"/>
    <property type="evidence" value="ECO:0007669"/>
    <property type="project" value="UniProtKB-EC"/>
</dbReference>
<dbReference type="Gene3D" id="1.10.730.10">
    <property type="entry name" value="Isoleucyl-tRNA Synthetase, Domain 1"/>
    <property type="match status" value="1"/>
</dbReference>
<keyword evidence="7 9" id="KW-0030">Aminoacyl-tRNA synthetase</keyword>
<accession>A0ABY4AE30</accession>
<dbReference type="SUPFAM" id="SSF52374">
    <property type="entry name" value="Nucleotidylyl transferase"/>
    <property type="match status" value="1"/>
</dbReference>
<keyword evidence="14" id="KW-1185">Reference proteome</keyword>
<comment type="similarity">
    <text evidence="1 9 10">Belongs to the class-I aminoacyl-tRNA synthetase family.</text>
</comment>
<keyword evidence="3 9" id="KW-0436">Ligase</keyword>
<evidence type="ECO:0000259" key="11">
    <source>
        <dbReference type="SMART" id="SM00836"/>
    </source>
</evidence>
<evidence type="ECO:0000256" key="2">
    <source>
        <dbReference type="ARBA" id="ARBA00022490"/>
    </source>
</evidence>
<sequence>MLASQKQEIAALFQAALAPVLDGTGITPSVVLERPRDPSHGDIACNIAMQLAKQLKMNPRELAQKIVTALLENPAGKALVDSADIAGPGFINLRVAACAKQSVVKTILADGQAFGRSDAGAGKKVILEFVSANPTGPLHVGHGRQAALGDALAALFDAQGYAVTREFYYNDAGVQIATLANSVQARARGFKPGDAEWPESAYNGDYIADIATDFLAGKTVSASDGLPATASGKVEDLDSIRPFAVTYLRNEQDIDLQAFGVKFDNYYLESSLYADGKVDKAVEALIKAGKTYEQDGALWLRTTDYGDDKDRVMRKSEGGFTYFVPDVAYHIVKWQRGFTQAINIQGSDHHGTIARVRAGLQAVGLDIPQGYPDYVLHKMVTVMKNGEEVKISKRAGSYVTVRDLIEWSGDGDIAKGRDAVRFFLISRKADTEFVFDVDIALKTSDENPVYYVQYAHARICRMLEQFTGEIASLADVDLAPLTAPTEMTLLATLAAYPETLARAQTELGPHQVAFYLRDLAANLHSFYFAERVLVDDEALKLARLALMVATRQVLRNGLALIGVSAPEKM</sequence>
<reference evidence="13 14" key="1">
    <citation type="submission" date="2020-10" db="EMBL/GenBank/DDBJ databases">
        <title>Genome analysis of Massilia species.</title>
        <authorList>
            <person name="Jung D.-H."/>
        </authorList>
    </citation>
    <scope>NUCLEOTIDE SEQUENCE [LARGE SCALE GENOMIC DNA]</scope>
    <source>
        <strain evidence="14">sipir</strain>
    </source>
</reference>
<dbReference type="InterPro" id="IPR001412">
    <property type="entry name" value="aa-tRNA-synth_I_CS"/>
</dbReference>
<dbReference type="SMART" id="SM00836">
    <property type="entry name" value="DALR_1"/>
    <property type="match status" value="1"/>
</dbReference>
<dbReference type="Proteomes" id="UP000831532">
    <property type="component" value="Chromosome"/>
</dbReference>
<dbReference type="InterPro" id="IPR035684">
    <property type="entry name" value="ArgRS_core"/>
</dbReference>
<dbReference type="InterPro" id="IPR036695">
    <property type="entry name" value="Arg-tRNA-synth_N_sf"/>
</dbReference>
<dbReference type="InterPro" id="IPR001278">
    <property type="entry name" value="Arg-tRNA-ligase"/>
</dbReference>
<dbReference type="CDD" id="cd07956">
    <property type="entry name" value="Anticodon_Ia_Arg"/>
    <property type="match status" value="1"/>
</dbReference>
<dbReference type="Pfam" id="PF00750">
    <property type="entry name" value="tRNA-synt_1d"/>
    <property type="match status" value="1"/>
</dbReference>
<evidence type="ECO:0000256" key="9">
    <source>
        <dbReference type="HAMAP-Rule" id="MF_00123"/>
    </source>
</evidence>
<dbReference type="SUPFAM" id="SSF55190">
    <property type="entry name" value="Arginyl-tRNA synthetase (ArgRS), N-terminal 'additional' domain"/>
    <property type="match status" value="1"/>
</dbReference>
<dbReference type="Pfam" id="PF03485">
    <property type="entry name" value="Arg_tRNA_synt_N"/>
    <property type="match status" value="1"/>
</dbReference>
<name>A0ABY4AE30_9BURK</name>
<evidence type="ECO:0000256" key="5">
    <source>
        <dbReference type="ARBA" id="ARBA00022840"/>
    </source>
</evidence>
<comment type="catalytic activity">
    <reaction evidence="8 9">
        <text>tRNA(Arg) + L-arginine + ATP = L-arginyl-tRNA(Arg) + AMP + diphosphate</text>
        <dbReference type="Rhea" id="RHEA:20301"/>
        <dbReference type="Rhea" id="RHEA-COMP:9658"/>
        <dbReference type="Rhea" id="RHEA-COMP:9673"/>
        <dbReference type="ChEBI" id="CHEBI:30616"/>
        <dbReference type="ChEBI" id="CHEBI:32682"/>
        <dbReference type="ChEBI" id="CHEBI:33019"/>
        <dbReference type="ChEBI" id="CHEBI:78442"/>
        <dbReference type="ChEBI" id="CHEBI:78513"/>
        <dbReference type="ChEBI" id="CHEBI:456215"/>
        <dbReference type="EC" id="6.1.1.19"/>
    </reaction>
</comment>
<dbReference type="HAMAP" id="MF_00123">
    <property type="entry name" value="Arg_tRNA_synth"/>
    <property type="match status" value="1"/>
</dbReference>
<dbReference type="CDD" id="cd00671">
    <property type="entry name" value="ArgRS_core"/>
    <property type="match status" value="1"/>
</dbReference>
<dbReference type="PANTHER" id="PTHR11956">
    <property type="entry name" value="ARGINYL-TRNA SYNTHETASE"/>
    <property type="match status" value="1"/>
</dbReference>
<dbReference type="InterPro" id="IPR014729">
    <property type="entry name" value="Rossmann-like_a/b/a_fold"/>
</dbReference>
<protein>
    <recommendedName>
        <fullName evidence="9">Arginine--tRNA ligase</fullName>
        <ecNumber evidence="9">6.1.1.19</ecNumber>
    </recommendedName>
    <alternativeName>
        <fullName evidence="9">Arginyl-tRNA synthetase</fullName>
        <shortName evidence="9">ArgRS</shortName>
    </alternativeName>
</protein>
<dbReference type="Pfam" id="PF05746">
    <property type="entry name" value="DALR_1"/>
    <property type="match status" value="1"/>
</dbReference>
<keyword evidence="6 9" id="KW-0648">Protein biosynthesis</keyword>
<keyword evidence="2 9" id="KW-0963">Cytoplasm</keyword>
<gene>
    <name evidence="9" type="primary">argS</name>
    <name evidence="13" type="ORF">INH39_16260</name>
</gene>
<evidence type="ECO:0000313" key="13">
    <source>
        <dbReference type="EMBL" id="UOD33048.1"/>
    </source>
</evidence>
<dbReference type="InterPro" id="IPR008909">
    <property type="entry name" value="DALR_anticod-bd"/>
</dbReference>
<evidence type="ECO:0000256" key="3">
    <source>
        <dbReference type="ARBA" id="ARBA00022598"/>
    </source>
</evidence>
<feature type="domain" description="Arginyl tRNA synthetase N-terminal" evidence="12">
    <location>
        <begin position="7"/>
        <end position="95"/>
    </location>
</feature>
<evidence type="ECO:0000313" key="14">
    <source>
        <dbReference type="Proteomes" id="UP000831532"/>
    </source>
</evidence>
<evidence type="ECO:0000256" key="4">
    <source>
        <dbReference type="ARBA" id="ARBA00022741"/>
    </source>
</evidence>
<organism evidence="13 14">
    <name type="scientific">Massilia violaceinigra</name>
    <dbReference type="NCBI Taxonomy" id="2045208"/>
    <lineage>
        <taxon>Bacteria</taxon>
        <taxon>Pseudomonadati</taxon>
        <taxon>Pseudomonadota</taxon>
        <taxon>Betaproteobacteria</taxon>
        <taxon>Burkholderiales</taxon>
        <taxon>Oxalobacteraceae</taxon>
        <taxon>Telluria group</taxon>
        <taxon>Massilia</taxon>
    </lineage>
</organism>
<comment type="subcellular location">
    <subcellularLocation>
        <location evidence="9">Cytoplasm</location>
    </subcellularLocation>
</comment>
<dbReference type="RefSeq" id="WP_243494065.1">
    <property type="nucleotide sequence ID" value="NZ_CP063361.1"/>
</dbReference>
<feature type="domain" description="DALR anticodon binding" evidence="11">
    <location>
        <begin position="452"/>
        <end position="569"/>
    </location>
</feature>
<dbReference type="SUPFAM" id="SSF47323">
    <property type="entry name" value="Anticodon-binding domain of a subclass of class I aminoacyl-tRNA synthetases"/>
    <property type="match status" value="1"/>
</dbReference>
<evidence type="ECO:0000256" key="8">
    <source>
        <dbReference type="ARBA" id="ARBA00049339"/>
    </source>
</evidence>
<comment type="subunit">
    <text evidence="9">Monomer.</text>
</comment>
<evidence type="ECO:0000256" key="6">
    <source>
        <dbReference type="ARBA" id="ARBA00022917"/>
    </source>
</evidence>
<feature type="short sequence motif" description="'HIGH' region" evidence="9">
    <location>
        <begin position="132"/>
        <end position="142"/>
    </location>
</feature>
<dbReference type="Gene3D" id="3.30.1360.70">
    <property type="entry name" value="Arginyl tRNA synthetase N-terminal domain"/>
    <property type="match status" value="1"/>
</dbReference>